<dbReference type="KEGG" id="bqu:BQ01620"/>
<reference evidence="1 2" key="1">
    <citation type="journal article" date="2004" name="Proc. Natl. Acad. Sci. U.S.A.">
        <title>The louse-borne human pathogen Bartonella quintana is a genomic derivative of the zoonotic agent Bartonella henselae.</title>
        <authorList>
            <person name="Alsmark U.C.M."/>
            <person name="Frank A.C."/>
            <person name="Karlberg E.O."/>
            <person name="Legault B.-A."/>
            <person name="Ardell D.H."/>
            <person name="Canbaeck B."/>
            <person name="Eriksson A.-S."/>
            <person name="Naeslund A.K."/>
            <person name="Handley S.A."/>
            <person name="Huvet M."/>
            <person name="La Scola B."/>
            <person name="Holmberg M."/>
            <person name="Andersson S.G.E."/>
        </authorList>
    </citation>
    <scope>NUCLEOTIDE SEQUENCE [LARGE SCALE GENOMIC DNA]</scope>
    <source>
        <strain evidence="1 2">Toulouse</strain>
    </source>
</reference>
<dbReference type="Pfam" id="PF04311">
    <property type="entry name" value="DUF459"/>
    <property type="match status" value="1"/>
</dbReference>
<name>A0A0H3LZP5_BARQU</name>
<dbReference type="InterPro" id="IPR036514">
    <property type="entry name" value="SGNH_hydro_sf"/>
</dbReference>
<evidence type="ECO:0008006" key="3">
    <source>
        <dbReference type="Google" id="ProtNLM"/>
    </source>
</evidence>
<proteinExistence type="predicted"/>
<dbReference type="Proteomes" id="UP000000597">
    <property type="component" value="Chromosome"/>
</dbReference>
<dbReference type="SUPFAM" id="SSF52266">
    <property type="entry name" value="SGNH hydrolase"/>
    <property type="match status" value="1"/>
</dbReference>
<dbReference type="Gene3D" id="3.40.50.1110">
    <property type="entry name" value="SGNH hydrolase"/>
    <property type="match status" value="1"/>
</dbReference>
<sequence>MLSHFRLIYLIFLVFSLFAMSVIQPSPSKATNFFKWLLQHNKQEQQPLQIIEQKIHKQPKRIVLQKTTQKPKKENAKRILVIGDFVASAVADALKNLFTDNTDIIIINNTMPDSGLIRTDHTSWESNIPELIDKNKPDAIVIVIGANDNEPIITPHGIVSTIHPAWLNIYKQRIIEIAKSLRNSGKPWIWVGQPAFRNDNLTQKMKIFNELYKQETEVAGGYFLDIWNGFIDEQGQFSLSGYDVNGKTTKLRTNNGINFTFKGKQKLAFYLEKPLKNILNFYPSPHKNIHLTHTNTSQIMAQEPDNIVRQPPMSLNDIAQQNTRLLNKIEPSLIKKSWCPPNGYQRDRADNFSFP</sequence>
<dbReference type="eggNOG" id="COG2845">
    <property type="taxonomic scope" value="Bacteria"/>
</dbReference>
<dbReference type="CDD" id="cd01829">
    <property type="entry name" value="SGNH_hydrolase_peri2"/>
    <property type="match status" value="1"/>
</dbReference>
<dbReference type="GO" id="GO:0016788">
    <property type="term" value="F:hydrolase activity, acting on ester bonds"/>
    <property type="evidence" value="ECO:0007669"/>
    <property type="project" value="UniProtKB-ARBA"/>
</dbReference>
<dbReference type="EMBL" id="BX897700">
    <property type="protein sequence ID" value="CAF25665.1"/>
    <property type="molecule type" value="Genomic_DNA"/>
</dbReference>
<evidence type="ECO:0000313" key="1">
    <source>
        <dbReference type="EMBL" id="CAF25665.1"/>
    </source>
</evidence>
<organism evidence="1 2">
    <name type="scientific">Bartonella quintana (strain Toulouse)</name>
    <name type="common">Rochalimaea quintana</name>
    <dbReference type="NCBI Taxonomy" id="283165"/>
    <lineage>
        <taxon>Bacteria</taxon>
        <taxon>Pseudomonadati</taxon>
        <taxon>Pseudomonadota</taxon>
        <taxon>Alphaproteobacteria</taxon>
        <taxon>Hyphomicrobiales</taxon>
        <taxon>Bartonellaceae</taxon>
        <taxon>Bartonella</taxon>
    </lineage>
</organism>
<dbReference type="AlphaFoldDB" id="A0A0H3LZP5"/>
<accession>A0A0H3LZP5</accession>
<protein>
    <recommendedName>
        <fullName evidence="3">SGNH hydrolase-type esterase domain-containing protein</fullName>
    </recommendedName>
</protein>
<dbReference type="HOGENOM" id="CLU_044457_0_1_5"/>
<gene>
    <name evidence="1" type="ordered locus">BQ01620</name>
</gene>
<evidence type="ECO:0000313" key="2">
    <source>
        <dbReference type="Proteomes" id="UP000000597"/>
    </source>
</evidence>
<dbReference type="InterPro" id="IPR007407">
    <property type="entry name" value="DUF459"/>
</dbReference>